<dbReference type="InterPro" id="IPR036271">
    <property type="entry name" value="Tet_transcr_reg_TetR-rel_C_sf"/>
</dbReference>
<gene>
    <name evidence="6" type="ORF">EYE40_06165</name>
</gene>
<dbReference type="Pfam" id="PF13305">
    <property type="entry name" value="TetR_C_33"/>
    <property type="match status" value="1"/>
</dbReference>
<dbReference type="SUPFAM" id="SSF46689">
    <property type="entry name" value="Homeodomain-like"/>
    <property type="match status" value="1"/>
</dbReference>
<evidence type="ECO:0000256" key="4">
    <source>
        <dbReference type="PROSITE-ProRule" id="PRU00335"/>
    </source>
</evidence>
<dbReference type="EMBL" id="SISG01000001">
    <property type="protein sequence ID" value="TBN57016.1"/>
    <property type="molecule type" value="Genomic_DNA"/>
</dbReference>
<dbReference type="AlphaFoldDB" id="A0A4Q9GQ89"/>
<name>A0A4Q9GQ89_9MICO</name>
<dbReference type="InterPro" id="IPR009057">
    <property type="entry name" value="Homeodomain-like_sf"/>
</dbReference>
<sequence>MPRAGLTADRVTTEAAALVDEQGITALTLSTLAARLDVRAPSLYKHVASLDALRQSVAVRAKTEFGDALDAAAGESTGDVAVRAVAHAYREWARRHPGRYSLTLRAAYPNDPDDVVASTHAVRVMLRVVLPWQLSETEGIDFVRSLRSLLHGFVTLEEAGAFALPISLDGSFERGVDRLIGAYGPSV</sequence>
<keyword evidence="1" id="KW-0805">Transcription regulation</keyword>
<feature type="domain" description="HTH tetR-type" evidence="5">
    <location>
        <begin position="5"/>
        <end position="65"/>
    </location>
</feature>
<evidence type="ECO:0000256" key="3">
    <source>
        <dbReference type="ARBA" id="ARBA00023163"/>
    </source>
</evidence>
<feature type="DNA-binding region" description="H-T-H motif" evidence="4">
    <location>
        <begin position="28"/>
        <end position="47"/>
    </location>
</feature>
<protein>
    <submittedName>
        <fullName evidence="6">TetR/AcrR family transcriptional regulator</fullName>
    </submittedName>
</protein>
<evidence type="ECO:0000313" key="7">
    <source>
        <dbReference type="Proteomes" id="UP000294194"/>
    </source>
</evidence>
<dbReference type="InterPro" id="IPR001647">
    <property type="entry name" value="HTH_TetR"/>
</dbReference>
<keyword evidence="7" id="KW-1185">Reference proteome</keyword>
<dbReference type="SUPFAM" id="SSF48498">
    <property type="entry name" value="Tetracyclin repressor-like, C-terminal domain"/>
    <property type="match status" value="1"/>
</dbReference>
<evidence type="ECO:0000259" key="5">
    <source>
        <dbReference type="PROSITE" id="PS50977"/>
    </source>
</evidence>
<proteinExistence type="predicted"/>
<comment type="caution">
    <text evidence="6">The sequence shown here is derived from an EMBL/GenBank/DDBJ whole genome shotgun (WGS) entry which is preliminary data.</text>
</comment>
<dbReference type="Proteomes" id="UP000294194">
    <property type="component" value="Unassembled WGS sequence"/>
</dbReference>
<keyword evidence="3" id="KW-0804">Transcription</keyword>
<keyword evidence="2 4" id="KW-0238">DNA-binding</keyword>
<dbReference type="InterPro" id="IPR025996">
    <property type="entry name" value="MT1864/Rv1816-like_C"/>
</dbReference>
<dbReference type="RefSeq" id="WP_130981127.1">
    <property type="nucleotide sequence ID" value="NZ_SISG01000001.1"/>
</dbReference>
<organism evidence="6 7">
    <name type="scientific">Glaciihabitans arcticus</name>
    <dbReference type="NCBI Taxonomy" id="2668039"/>
    <lineage>
        <taxon>Bacteria</taxon>
        <taxon>Bacillati</taxon>
        <taxon>Actinomycetota</taxon>
        <taxon>Actinomycetes</taxon>
        <taxon>Micrococcales</taxon>
        <taxon>Microbacteriaceae</taxon>
        <taxon>Glaciihabitans</taxon>
    </lineage>
</organism>
<dbReference type="Gene3D" id="1.10.357.10">
    <property type="entry name" value="Tetracycline Repressor, domain 2"/>
    <property type="match status" value="1"/>
</dbReference>
<evidence type="ECO:0000313" key="6">
    <source>
        <dbReference type="EMBL" id="TBN57016.1"/>
    </source>
</evidence>
<reference evidence="7" key="1">
    <citation type="submission" date="2019-02" db="EMBL/GenBank/DDBJ databases">
        <title>Glaciihabitans arcticus sp. nov., a psychrotolerant bacterium isolated from polar soil.</title>
        <authorList>
            <person name="Dahal R.H."/>
        </authorList>
    </citation>
    <scope>NUCLEOTIDE SEQUENCE [LARGE SCALE GENOMIC DNA]</scope>
    <source>
        <strain evidence="7">RP-3-7</strain>
    </source>
</reference>
<dbReference type="Gene3D" id="1.10.10.60">
    <property type="entry name" value="Homeodomain-like"/>
    <property type="match status" value="1"/>
</dbReference>
<evidence type="ECO:0000256" key="2">
    <source>
        <dbReference type="ARBA" id="ARBA00023125"/>
    </source>
</evidence>
<accession>A0A4Q9GQ89</accession>
<dbReference type="GO" id="GO:0003677">
    <property type="term" value="F:DNA binding"/>
    <property type="evidence" value="ECO:0007669"/>
    <property type="project" value="UniProtKB-UniRule"/>
</dbReference>
<evidence type="ECO:0000256" key="1">
    <source>
        <dbReference type="ARBA" id="ARBA00023015"/>
    </source>
</evidence>
<dbReference type="PROSITE" id="PS50977">
    <property type="entry name" value="HTH_TETR_2"/>
    <property type="match status" value="1"/>
</dbReference>